<comment type="subcellular location">
    <subcellularLocation>
        <location evidence="1">Membrane</location>
        <topology evidence="1">Multi-pass membrane protein</topology>
    </subcellularLocation>
</comment>
<evidence type="ECO:0000313" key="6">
    <source>
        <dbReference type="EMBL" id="MBC2604413.1"/>
    </source>
</evidence>
<sequence>MPPLAKPIFWAVCTIAVYLAARRIHQHYGRWWSSPLLLTWVGCGFLILVLQTSYHDYLSGTHWLVWMLGPATVAFAIPIHRHRALVRRHWVLLGVGVLVGSLLAVSSSWFLASLFELSPEMRASLIPRSITTPLAMDASARLGGLPELTAVFTALTGLFGAAIGETLLRYLPVRSTFARGALFGMGAHGAGVAKARELGQEEGVVASLIMILAGQVTVVAAVIASGVI</sequence>
<gene>
    <name evidence="6" type="ORF">H5P30_21745</name>
</gene>
<keyword evidence="2 5" id="KW-0812">Transmembrane</keyword>
<feature type="transmembrane region" description="Helical" evidence="5">
    <location>
        <begin position="91"/>
        <end position="112"/>
    </location>
</feature>
<protein>
    <submittedName>
        <fullName evidence="6">LrgB family protein</fullName>
    </submittedName>
</protein>
<dbReference type="InterPro" id="IPR007300">
    <property type="entry name" value="CidB/LrgB"/>
</dbReference>
<feature type="transmembrane region" description="Helical" evidence="5">
    <location>
        <begin position="6"/>
        <end position="24"/>
    </location>
</feature>
<proteinExistence type="predicted"/>
<dbReference type="RefSeq" id="WP_185695023.1">
    <property type="nucleotide sequence ID" value="NZ_JACHVA010000143.1"/>
</dbReference>
<comment type="caution">
    <text evidence="6">The sequence shown here is derived from an EMBL/GenBank/DDBJ whole genome shotgun (WGS) entry which is preliminary data.</text>
</comment>
<evidence type="ECO:0000313" key="7">
    <source>
        <dbReference type="Proteomes" id="UP000525652"/>
    </source>
</evidence>
<dbReference type="AlphaFoldDB" id="A0A7X1E6T5"/>
<name>A0A7X1E6T5_9BACT</name>
<dbReference type="EMBL" id="JACHVA010000143">
    <property type="protein sequence ID" value="MBC2604413.1"/>
    <property type="molecule type" value="Genomic_DNA"/>
</dbReference>
<feature type="transmembrane region" description="Helical" evidence="5">
    <location>
        <begin position="36"/>
        <end position="54"/>
    </location>
</feature>
<dbReference type="GO" id="GO:0016020">
    <property type="term" value="C:membrane"/>
    <property type="evidence" value="ECO:0007669"/>
    <property type="project" value="UniProtKB-SubCell"/>
</dbReference>
<evidence type="ECO:0000256" key="3">
    <source>
        <dbReference type="ARBA" id="ARBA00022989"/>
    </source>
</evidence>
<organism evidence="6 7">
    <name type="scientific">Puniceicoccus vermicola</name>
    <dbReference type="NCBI Taxonomy" id="388746"/>
    <lineage>
        <taxon>Bacteria</taxon>
        <taxon>Pseudomonadati</taxon>
        <taxon>Verrucomicrobiota</taxon>
        <taxon>Opitutia</taxon>
        <taxon>Puniceicoccales</taxon>
        <taxon>Puniceicoccaceae</taxon>
        <taxon>Puniceicoccus</taxon>
    </lineage>
</organism>
<keyword evidence="4 5" id="KW-0472">Membrane</keyword>
<feature type="transmembrane region" description="Helical" evidence="5">
    <location>
        <begin position="60"/>
        <end position="79"/>
    </location>
</feature>
<dbReference type="PANTHER" id="PTHR30249:SF16">
    <property type="entry name" value="INNER MEMBRANE PROTEIN"/>
    <property type="match status" value="1"/>
</dbReference>
<feature type="transmembrane region" description="Helical" evidence="5">
    <location>
        <begin position="204"/>
        <end position="227"/>
    </location>
</feature>
<evidence type="ECO:0000256" key="2">
    <source>
        <dbReference type="ARBA" id="ARBA00022692"/>
    </source>
</evidence>
<reference evidence="6 7" key="1">
    <citation type="submission" date="2020-07" db="EMBL/GenBank/DDBJ databases">
        <authorList>
            <person name="Feng X."/>
        </authorList>
    </citation>
    <scope>NUCLEOTIDE SEQUENCE [LARGE SCALE GENOMIC DNA]</scope>
    <source>
        <strain evidence="6 7">JCM14086</strain>
    </source>
</reference>
<evidence type="ECO:0000256" key="4">
    <source>
        <dbReference type="ARBA" id="ARBA00023136"/>
    </source>
</evidence>
<feature type="transmembrane region" description="Helical" evidence="5">
    <location>
        <begin position="150"/>
        <end position="171"/>
    </location>
</feature>
<dbReference type="Pfam" id="PF04172">
    <property type="entry name" value="LrgB"/>
    <property type="match status" value="1"/>
</dbReference>
<dbReference type="PANTHER" id="PTHR30249">
    <property type="entry name" value="PUTATIVE SEROTONIN TRANSPORTER"/>
    <property type="match status" value="1"/>
</dbReference>
<keyword evidence="7" id="KW-1185">Reference proteome</keyword>
<accession>A0A7X1E6T5</accession>
<keyword evidence="3 5" id="KW-1133">Transmembrane helix</keyword>
<dbReference type="Proteomes" id="UP000525652">
    <property type="component" value="Unassembled WGS sequence"/>
</dbReference>
<evidence type="ECO:0000256" key="5">
    <source>
        <dbReference type="SAM" id="Phobius"/>
    </source>
</evidence>
<evidence type="ECO:0000256" key="1">
    <source>
        <dbReference type="ARBA" id="ARBA00004141"/>
    </source>
</evidence>